<feature type="transmembrane region" description="Helical" evidence="1">
    <location>
        <begin position="98"/>
        <end position="121"/>
    </location>
</feature>
<dbReference type="AlphaFoldDB" id="A0A1Y1S4W2"/>
<evidence type="ECO:0008006" key="4">
    <source>
        <dbReference type="Google" id="ProtNLM"/>
    </source>
</evidence>
<dbReference type="Proteomes" id="UP000192639">
    <property type="component" value="Unassembled WGS sequence"/>
</dbReference>
<keyword evidence="1" id="KW-1133">Transmembrane helix</keyword>
<sequence>MLYLLLFLHFAGGLNFAGIVQERVGVVFLMTIFMYTFLGFFTDFFASIGSTLNIDGAWVQALVAFLFCAAFLVFYKIVKPLFLAMTIFLVYNGIVESLAQIPFIFHFLVLIGIIIAVKMLFKVFESFYKYILVAVFSIYGSLMVLCAIFGLIGLPLNFDDYLGKFIDQQSLIGPMVESWNTLVWIMFIAAGAVAQVGFIRKGK</sequence>
<feature type="transmembrane region" description="Helical" evidence="1">
    <location>
        <begin position="27"/>
        <end position="46"/>
    </location>
</feature>
<reference evidence="2 3" key="1">
    <citation type="journal article" date="2017" name="Environ. Microbiol.">
        <title>Decay of the glycolytic pathway and adaptation to intranuclear parasitism within Enterocytozoonidae microsporidia.</title>
        <authorList>
            <person name="Wiredu Boakye D."/>
            <person name="Jaroenlak P."/>
            <person name="Prachumwat A."/>
            <person name="Williams T.A."/>
            <person name="Bateman K.S."/>
            <person name="Itsathitphaisarn O."/>
            <person name="Sritunyalucksana K."/>
            <person name="Paszkiewicz K.H."/>
            <person name="Moore K.A."/>
            <person name="Stentiford G.D."/>
            <person name="Williams B.A."/>
        </authorList>
    </citation>
    <scope>NUCLEOTIDE SEQUENCE [LARGE SCALE GENOMIC DNA]</scope>
    <source>
        <strain evidence="2 3">GB1</strain>
    </source>
</reference>
<evidence type="ECO:0000313" key="2">
    <source>
        <dbReference type="EMBL" id="ORD92982.1"/>
    </source>
</evidence>
<gene>
    <name evidence="2" type="ORF">ECANGB1_2117</name>
</gene>
<comment type="caution">
    <text evidence="2">The sequence shown here is derived from an EMBL/GenBank/DDBJ whole genome shotgun (WGS) entry which is preliminary data.</text>
</comment>
<feature type="transmembrane region" description="Helical" evidence="1">
    <location>
        <begin position="178"/>
        <end position="199"/>
    </location>
</feature>
<dbReference type="EMBL" id="LWDP01000327">
    <property type="protein sequence ID" value="ORD92982.1"/>
    <property type="molecule type" value="Genomic_DNA"/>
</dbReference>
<protein>
    <recommendedName>
        <fullName evidence="4">DUF4203 domain-containing protein</fullName>
    </recommendedName>
</protein>
<evidence type="ECO:0000313" key="3">
    <source>
        <dbReference type="Proteomes" id="UP000192639"/>
    </source>
</evidence>
<feature type="transmembrane region" description="Helical" evidence="1">
    <location>
        <begin position="130"/>
        <end position="158"/>
    </location>
</feature>
<dbReference type="VEuPathDB" id="MicrosporidiaDB:ECANGB1_2117"/>
<proteinExistence type="predicted"/>
<organism evidence="2 3">
    <name type="scientific">Enterospora canceri</name>
    <dbReference type="NCBI Taxonomy" id="1081671"/>
    <lineage>
        <taxon>Eukaryota</taxon>
        <taxon>Fungi</taxon>
        <taxon>Fungi incertae sedis</taxon>
        <taxon>Microsporidia</taxon>
        <taxon>Enterocytozoonidae</taxon>
        <taxon>Enterospora</taxon>
    </lineage>
</organism>
<evidence type="ECO:0000256" key="1">
    <source>
        <dbReference type="SAM" id="Phobius"/>
    </source>
</evidence>
<accession>A0A1Y1S4W2</accession>
<keyword evidence="1" id="KW-0812">Transmembrane</keyword>
<dbReference type="OrthoDB" id="2199120at2759"/>
<name>A0A1Y1S4W2_9MICR</name>
<feature type="transmembrane region" description="Helical" evidence="1">
    <location>
        <begin position="58"/>
        <end position="78"/>
    </location>
</feature>
<keyword evidence="1" id="KW-0472">Membrane</keyword>
<keyword evidence="3" id="KW-1185">Reference proteome</keyword>